<evidence type="ECO:0000313" key="2">
    <source>
        <dbReference type="Proteomes" id="UP001139494"/>
    </source>
</evidence>
<comment type="caution">
    <text evidence="1">The sequence shown here is derived from an EMBL/GenBank/DDBJ whole genome shotgun (WGS) entry which is preliminary data.</text>
</comment>
<dbReference type="Gene3D" id="3.60.15.10">
    <property type="entry name" value="Ribonuclease Z/Hydroxyacylglutathione hydrolase-like"/>
    <property type="match status" value="1"/>
</dbReference>
<dbReference type="RefSeq" id="WP_256029421.1">
    <property type="nucleotide sequence ID" value="NZ_JAHLKM010000007.1"/>
</dbReference>
<keyword evidence="2" id="KW-1185">Reference proteome</keyword>
<dbReference type="EMBL" id="JAHLKM010000007">
    <property type="protein sequence ID" value="MCQ4333399.1"/>
    <property type="molecule type" value="Genomic_DNA"/>
</dbReference>
<evidence type="ECO:0000313" key="1">
    <source>
        <dbReference type="EMBL" id="MCQ4333399.1"/>
    </source>
</evidence>
<protein>
    <submittedName>
        <fullName evidence="1">Uncharacterized protein</fullName>
    </submittedName>
</protein>
<dbReference type="Proteomes" id="UP001139494">
    <property type="component" value="Unassembled WGS sequence"/>
</dbReference>
<gene>
    <name evidence="1" type="ORF">KM295_07880</name>
</gene>
<accession>A0A9R1CTI1</accession>
<dbReference type="InterPro" id="IPR036866">
    <property type="entry name" value="RibonucZ/Hydroxyglut_hydro"/>
</dbReference>
<dbReference type="AlphaFoldDB" id="A0A9R1CTI1"/>
<proteinExistence type="predicted"/>
<sequence>MPMKGTGAGELTVVDRFDGGVGWIAYPEETMRRTAHAIESDDGLWILDPVDAEGLDERLGEYADPAGVVVLLDRHKRDAAAIATRHDVPVYVPEWMSGVAGDLAAPIERFDDRLAGFEVIRLLDNPFWQEAVLFDGETLVVPEALGTAPHFRAPDETLGVHPMLRPFPPKQLRVYDPDRLVVGHGEGCFESVGTAVRGAIDRARRTAIPMYLKNAKELLGSR</sequence>
<name>A0A9R1CTI1_9EURY</name>
<organism evidence="1 2">
    <name type="scientific">Natronomonas aquatica</name>
    <dbReference type="NCBI Taxonomy" id="2841590"/>
    <lineage>
        <taxon>Archaea</taxon>
        <taxon>Methanobacteriati</taxon>
        <taxon>Methanobacteriota</taxon>
        <taxon>Stenosarchaea group</taxon>
        <taxon>Halobacteria</taxon>
        <taxon>Halobacteriales</taxon>
        <taxon>Natronomonadaceae</taxon>
        <taxon>Natronomonas</taxon>
    </lineage>
</organism>
<reference evidence="1" key="1">
    <citation type="journal article" date="2023" name="Front. Microbiol.">
        <title>Genomic-based phylogenetic and metabolic analyses of the genus Natronomonas, and description of Natronomonas aquatica sp. nov.</title>
        <authorList>
            <person name="Garcia-Roldan A."/>
            <person name="Duran-Viseras A."/>
            <person name="de la Haba R.R."/>
            <person name="Corral P."/>
            <person name="Sanchez-Porro C."/>
            <person name="Ventosa A."/>
        </authorList>
    </citation>
    <scope>NUCLEOTIDE SEQUENCE</scope>
    <source>
        <strain evidence="1">F2-12</strain>
    </source>
</reference>